<evidence type="ECO:0000256" key="3">
    <source>
        <dbReference type="ARBA" id="ARBA00022741"/>
    </source>
</evidence>
<dbReference type="Gene3D" id="3.30.420.40">
    <property type="match status" value="2"/>
</dbReference>
<feature type="site" description="Transition state stabilizer" evidence="6">
    <location>
        <position position="243"/>
    </location>
</feature>
<name>A0ABZ0W7E4_9BACT</name>
<dbReference type="InterPro" id="IPR000890">
    <property type="entry name" value="Aliphatic_acid_kin_short-chain"/>
</dbReference>
<keyword evidence="9" id="KW-1185">Reference proteome</keyword>
<keyword evidence="6" id="KW-0963">Cytoplasm</keyword>
<feature type="binding site" evidence="6">
    <location>
        <position position="388"/>
    </location>
    <ligand>
        <name>Mg(2+)</name>
        <dbReference type="ChEBI" id="CHEBI:18420"/>
    </ligand>
</feature>
<comment type="similarity">
    <text evidence="1 6 7">Belongs to the acetokinase family.</text>
</comment>
<dbReference type="GO" id="GO:0008776">
    <property type="term" value="F:acetate kinase activity"/>
    <property type="evidence" value="ECO:0007669"/>
    <property type="project" value="UniProtKB-EC"/>
</dbReference>
<dbReference type="Proteomes" id="UP001325680">
    <property type="component" value="Chromosome"/>
</dbReference>
<keyword evidence="5 6" id="KW-0067">ATP-binding</keyword>
<comment type="function">
    <text evidence="6">Catalyzes the formation of acetyl phosphate from acetate and ATP. Can also catalyze the reverse reaction.</text>
</comment>
<feature type="binding site" evidence="6">
    <location>
        <begin position="284"/>
        <end position="286"/>
    </location>
    <ligand>
        <name>ATP</name>
        <dbReference type="ChEBI" id="CHEBI:30616"/>
    </ligand>
</feature>
<comment type="subcellular location">
    <subcellularLocation>
        <location evidence="6">Cytoplasm</location>
    </subcellularLocation>
</comment>
<keyword evidence="6" id="KW-0479">Metal-binding</keyword>
<dbReference type="SUPFAM" id="SSF53067">
    <property type="entry name" value="Actin-like ATPase domain"/>
    <property type="match status" value="2"/>
</dbReference>
<keyword evidence="4 6" id="KW-0418">Kinase</keyword>
<comment type="catalytic activity">
    <reaction evidence="6">
        <text>acetate + ATP = acetyl phosphate + ADP</text>
        <dbReference type="Rhea" id="RHEA:11352"/>
        <dbReference type="ChEBI" id="CHEBI:22191"/>
        <dbReference type="ChEBI" id="CHEBI:30089"/>
        <dbReference type="ChEBI" id="CHEBI:30616"/>
        <dbReference type="ChEBI" id="CHEBI:456216"/>
        <dbReference type="EC" id="2.7.2.1"/>
    </reaction>
</comment>
<feature type="binding site" evidence="6">
    <location>
        <position position="14"/>
    </location>
    <ligand>
        <name>ATP</name>
        <dbReference type="ChEBI" id="CHEBI:30616"/>
    </ligand>
</feature>
<evidence type="ECO:0000256" key="2">
    <source>
        <dbReference type="ARBA" id="ARBA00022679"/>
    </source>
</evidence>
<proteinExistence type="inferred from homology"/>
<dbReference type="PANTHER" id="PTHR21060:SF15">
    <property type="entry name" value="ACETATE KINASE-RELATED"/>
    <property type="match status" value="1"/>
</dbReference>
<evidence type="ECO:0000256" key="6">
    <source>
        <dbReference type="HAMAP-Rule" id="MF_00020"/>
    </source>
</evidence>
<dbReference type="PANTHER" id="PTHR21060">
    <property type="entry name" value="ACETATE KINASE"/>
    <property type="match status" value="1"/>
</dbReference>
<feature type="active site" description="Proton donor/acceptor" evidence="6">
    <location>
        <position position="151"/>
    </location>
</feature>
<sequence length="401" mass="44103">MEILVINAGSSSLKYQLINVETGGVLAKGLAERIGMDGSNIVHSWTKNGNENKKEICLDLPDHTVAFNTISDLLVSEETGVIQQREDIKAIGHRVVHGGEHYTQTQIVTSEVKEAIKELIPLAPLHNPANLIGINAAEKAFPNATQVAVFDTAFHHTMPEKAFRYAIPEKYYREDRIRTYGFHGTSHKYVYEQASKHLDKTDLKAITIHLGNGASMCAINEKGESVETSMGFGPLAGLIMGTRSGDIDPSIIFHMAEEMNMSLEEIKNVLNKQSGMLGITGSNDARDVSKLYHEGDKHAILCYEMYTHRIKKYIGAYTAVLNGVDTIIFTAGIGENDALTRQLSCSNLSGLGIVINEAANISKNHPKQPVEIQAENSPVKILVIPTNEELEIALQTWEVVR</sequence>
<evidence type="ECO:0000256" key="4">
    <source>
        <dbReference type="ARBA" id="ARBA00022777"/>
    </source>
</evidence>
<dbReference type="EC" id="2.7.2.1" evidence="6"/>
<dbReference type="CDD" id="cd24010">
    <property type="entry name" value="ASKHA_NBD_AcK_PK"/>
    <property type="match status" value="1"/>
</dbReference>
<dbReference type="InterPro" id="IPR004372">
    <property type="entry name" value="Ac/propionate_kinase"/>
</dbReference>
<dbReference type="Pfam" id="PF00871">
    <property type="entry name" value="Acetate_kinase"/>
    <property type="match status" value="1"/>
</dbReference>
<feature type="binding site" evidence="6">
    <location>
        <position position="7"/>
    </location>
    <ligand>
        <name>Mg(2+)</name>
        <dbReference type="ChEBI" id="CHEBI:18420"/>
    </ligand>
</feature>
<reference evidence="8 9" key="1">
    <citation type="submission" date="2023-12" db="EMBL/GenBank/DDBJ databases">
        <title>Genome sequencing and assembly of bacterial species from a model synthetic community.</title>
        <authorList>
            <person name="Hogle S.L."/>
        </authorList>
    </citation>
    <scope>NUCLEOTIDE SEQUENCE [LARGE SCALE GENOMIC DNA]</scope>
    <source>
        <strain evidence="8 9">HAMBI_3031</strain>
    </source>
</reference>
<comment type="subunit">
    <text evidence="6">Homodimer.</text>
</comment>
<gene>
    <name evidence="6" type="primary">ackA</name>
    <name evidence="8" type="ORF">U0035_03495</name>
</gene>
<dbReference type="PROSITE" id="PS01075">
    <property type="entry name" value="ACETATE_KINASE_1"/>
    <property type="match status" value="1"/>
</dbReference>
<evidence type="ECO:0000313" key="8">
    <source>
        <dbReference type="EMBL" id="WQD39213.1"/>
    </source>
</evidence>
<dbReference type="EMBL" id="CP139960">
    <property type="protein sequence ID" value="WQD39213.1"/>
    <property type="molecule type" value="Genomic_DNA"/>
</dbReference>
<feature type="binding site" evidence="6">
    <location>
        <begin position="209"/>
        <end position="213"/>
    </location>
    <ligand>
        <name>ATP</name>
        <dbReference type="ChEBI" id="CHEBI:30616"/>
    </ligand>
</feature>
<feature type="site" description="Transition state stabilizer" evidence="6">
    <location>
        <position position="183"/>
    </location>
</feature>
<comment type="pathway">
    <text evidence="6">Metabolic intermediate biosynthesis; acetyl-CoA biosynthesis; acetyl-CoA from acetate: step 1/2.</text>
</comment>
<evidence type="ECO:0000256" key="1">
    <source>
        <dbReference type="ARBA" id="ARBA00008748"/>
    </source>
</evidence>
<dbReference type="InterPro" id="IPR023865">
    <property type="entry name" value="Aliphatic_acid_kinase_CS"/>
</dbReference>
<keyword evidence="6" id="KW-0460">Magnesium</keyword>
<evidence type="ECO:0000256" key="7">
    <source>
        <dbReference type="RuleBase" id="RU003835"/>
    </source>
</evidence>
<accession>A0ABZ0W7E4</accession>
<dbReference type="InterPro" id="IPR043129">
    <property type="entry name" value="ATPase_NBD"/>
</dbReference>
<evidence type="ECO:0000256" key="5">
    <source>
        <dbReference type="ARBA" id="ARBA00022840"/>
    </source>
</evidence>
<dbReference type="RefSeq" id="WP_114792954.1">
    <property type="nucleotide sequence ID" value="NZ_CP139960.1"/>
</dbReference>
<feature type="binding site" evidence="6">
    <location>
        <position position="94"/>
    </location>
    <ligand>
        <name>substrate</name>
    </ligand>
</feature>
<dbReference type="PIRSF" id="PIRSF000722">
    <property type="entry name" value="Acetate_prop_kin"/>
    <property type="match status" value="1"/>
</dbReference>
<dbReference type="NCBIfam" id="TIGR00016">
    <property type="entry name" value="ackA"/>
    <property type="match status" value="1"/>
</dbReference>
<dbReference type="PRINTS" id="PR00471">
    <property type="entry name" value="ACETATEKNASE"/>
</dbReference>
<protein>
    <recommendedName>
        <fullName evidence="6">Acetate kinase</fullName>
        <ecNumber evidence="6">2.7.2.1</ecNumber>
    </recommendedName>
    <alternativeName>
        <fullName evidence="6">Acetokinase</fullName>
    </alternativeName>
</protein>
<keyword evidence="3 6" id="KW-0547">Nucleotide-binding</keyword>
<organism evidence="8 9">
    <name type="scientific">Niabella yanshanensis</name>
    <dbReference type="NCBI Taxonomy" id="577386"/>
    <lineage>
        <taxon>Bacteria</taxon>
        <taxon>Pseudomonadati</taxon>
        <taxon>Bacteroidota</taxon>
        <taxon>Chitinophagia</taxon>
        <taxon>Chitinophagales</taxon>
        <taxon>Chitinophagaceae</taxon>
        <taxon>Niabella</taxon>
    </lineage>
</organism>
<feature type="binding site" evidence="6">
    <location>
        <begin position="332"/>
        <end position="336"/>
    </location>
    <ligand>
        <name>ATP</name>
        <dbReference type="ChEBI" id="CHEBI:30616"/>
    </ligand>
</feature>
<comment type="cofactor">
    <cofactor evidence="6">
        <name>Mg(2+)</name>
        <dbReference type="ChEBI" id="CHEBI:18420"/>
    </cofactor>
    <cofactor evidence="6">
        <name>Mn(2+)</name>
        <dbReference type="ChEBI" id="CHEBI:29035"/>
    </cofactor>
    <text evidence="6">Mg(2+). Can also accept Mn(2+).</text>
</comment>
<evidence type="ECO:0000313" key="9">
    <source>
        <dbReference type="Proteomes" id="UP001325680"/>
    </source>
</evidence>
<dbReference type="HAMAP" id="MF_00020">
    <property type="entry name" value="Acetate_kinase"/>
    <property type="match status" value="1"/>
</dbReference>
<keyword evidence="2 6" id="KW-0808">Transferase</keyword>